<dbReference type="EMBL" id="FM992690">
    <property type="protein sequence ID" value="CAX42850.1"/>
    <property type="molecule type" value="Genomic_DNA"/>
</dbReference>
<evidence type="ECO:0000313" key="2">
    <source>
        <dbReference type="CGD" id="CAL0000162326"/>
    </source>
</evidence>
<dbReference type="CGD" id="CAL0000168855">
    <property type="gene designation" value="Cd36_83320"/>
</dbReference>
<feature type="region of interest" description="Disordered" evidence="1">
    <location>
        <begin position="1"/>
        <end position="36"/>
    </location>
</feature>
<dbReference type="AlphaFoldDB" id="B9W8T6"/>
<dbReference type="VEuPathDB" id="FungiDB:CD36_08620"/>
<dbReference type="VEuPathDB" id="FungiDB:CD36_83320"/>
<proteinExistence type="predicted"/>
<dbReference type="GeneID" id="8047260"/>
<evidence type="ECO:0000313" key="4">
    <source>
        <dbReference type="CGD" id="CAL0000170488"/>
    </source>
</evidence>
<dbReference type="RefSeq" id="XP_002419076.1">
    <property type="nucleotide sequence ID" value="XM_002419031.1"/>
</dbReference>
<dbReference type="RefSeq" id="XP_002419260.1">
    <property type="nucleotide sequence ID" value="XM_002419215.1"/>
</dbReference>
<name>B9W8T6_CANDC</name>
<gene>
    <name evidence="4" type="ordered locus">Cd36_08620</name>
    <name evidence="2" type="ordered locus">Cd36_81310</name>
    <name evidence="3" type="ordered locus">Cd36_83320</name>
    <name evidence="7" type="ORF">CD36_08620</name>
    <name evidence="5" type="ORF">CD36_81310</name>
    <name evidence="6" type="ORF">CD36_83320</name>
</gene>
<sequence length="395" mass="44997">MARNQKKQEQESVPETPATTSSAAEQAAGQTIDQGPEAQMFVTADQFAEFRQQVMEMFKQQSETITNQIYKVINETNAAQAEAIAVNRERENVLDEQAKRIVEGAQEKFDHVDEHVDAQAEFIQATAQKVDELAAKMEKQRSNPTFGHDNDAPPGQWNVPPTADHAFGPPPSQAYGAPPNEFGFEPYEDEPSPVSPREIAAQIRRVMPTFMVQAFPPSPPEAEFIEEVAMLRLHELVVKGKSVDKHNDAKTQKMAYQKMMSAPFGIPANFQKGQWVYRRRKKSAKNQYNFDGPFLIEEVRNNNSYIISRNGKREKGTYHHDMLKPAFALEDSPITALSNFQKSMQEIEHRVLGKMFDEIKVRVIMLSDIMKNRKPVKIDAVMTHPQFYERERVML</sequence>
<evidence type="ECO:0000313" key="7">
    <source>
        <dbReference type="EMBL" id="CAX45159.1"/>
    </source>
</evidence>
<dbReference type="Proteomes" id="UP000002605">
    <property type="component" value="Chromosome 3"/>
</dbReference>
<dbReference type="CGD" id="CAL0000162326">
    <property type="gene designation" value="Cd36_81310"/>
</dbReference>
<feature type="region of interest" description="Disordered" evidence="1">
    <location>
        <begin position="142"/>
        <end position="195"/>
    </location>
</feature>
<organism evidence="7 8">
    <name type="scientific">Candida dubliniensis (strain CD36 / ATCC MYA-646 / CBS 7987 / NCPF 3949 / NRRL Y-17841)</name>
    <name type="common">Yeast</name>
    <dbReference type="NCBI Taxonomy" id="573826"/>
    <lineage>
        <taxon>Eukaryota</taxon>
        <taxon>Fungi</taxon>
        <taxon>Dikarya</taxon>
        <taxon>Ascomycota</taxon>
        <taxon>Saccharomycotina</taxon>
        <taxon>Pichiomycetes</taxon>
        <taxon>Debaryomycetaceae</taxon>
        <taxon>Candida/Lodderomyces clade</taxon>
        <taxon>Candida</taxon>
    </lineage>
</organism>
<evidence type="ECO:0000256" key="1">
    <source>
        <dbReference type="SAM" id="MobiDB-lite"/>
    </source>
</evidence>
<feature type="compositionally biased region" description="Polar residues" evidence="1">
    <location>
        <begin position="11"/>
        <end position="33"/>
    </location>
</feature>
<dbReference type="EMBL" id="FM992690">
    <property type="protein sequence ID" value="CAX42661.1"/>
    <property type="molecule type" value="Genomic_DNA"/>
</dbReference>
<evidence type="ECO:0000313" key="8">
    <source>
        <dbReference type="Proteomes" id="UP000002605"/>
    </source>
</evidence>
<keyword evidence="8" id="KW-1185">Reference proteome</keyword>
<evidence type="ECO:0000313" key="3">
    <source>
        <dbReference type="CGD" id="CAL0000168855"/>
    </source>
</evidence>
<dbReference type="GeneID" id="8047019"/>
<dbReference type="EMBL" id="FM992688">
    <property type="protein sequence ID" value="CAX45159.1"/>
    <property type="molecule type" value="Genomic_DNA"/>
</dbReference>
<dbReference type="KEGG" id="cdu:CD36_81310"/>
<accession>B9W8T6</accession>
<feature type="compositionally biased region" description="Basic and acidic residues" evidence="1">
    <location>
        <begin position="1"/>
        <end position="10"/>
    </location>
</feature>
<dbReference type="KEGG" id="cdu:CD36_08620"/>
<dbReference type="KEGG" id="cdu:CD36_83320"/>
<protein>
    <submittedName>
        <fullName evidence="6">Retrotransposon tca3-like polyprotein, putative</fullName>
    </submittedName>
    <submittedName>
        <fullName evidence="5">Similar to retrotransposon tca3 polyprotein</fullName>
    </submittedName>
    <submittedName>
        <fullName evidence="7">Transposon polyprotein, putative</fullName>
    </submittedName>
</protein>
<evidence type="ECO:0000313" key="5">
    <source>
        <dbReference type="EMBL" id="CAX42661.1"/>
    </source>
</evidence>
<dbReference type="Proteomes" id="UP000002605">
    <property type="component" value="Chromosome 1"/>
</dbReference>
<dbReference type="VEuPathDB" id="FungiDB:CD36_81310"/>
<evidence type="ECO:0000313" key="6">
    <source>
        <dbReference type="EMBL" id="CAX42850.1"/>
    </source>
</evidence>
<dbReference type="OrthoDB" id="4096693at2759"/>
<dbReference type="CGD" id="CAL0000170488">
    <property type="gene designation" value="Cd36_08620"/>
</dbReference>
<dbReference type="GeneID" id="8045051"/>
<dbReference type="HOGENOM" id="CLU_698284_0_0_1"/>
<reference evidence="7 8" key="1">
    <citation type="journal article" date="2009" name="Genome Res.">
        <title>Comparative genomics of the fungal pathogens Candida dubliniensis and Candida albicans.</title>
        <authorList>
            <person name="Jackson A.P."/>
            <person name="Gamble J.A."/>
            <person name="Yeomans T."/>
            <person name="Moran G.P."/>
            <person name="Saunders D."/>
            <person name="Harris D."/>
            <person name="Aslett M."/>
            <person name="Barrell J.F."/>
            <person name="Butler G."/>
            <person name="Citiulo F."/>
            <person name="Coleman D.C."/>
            <person name="de Groot P.W.J."/>
            <person name="Goodwin T.J."/>
            <person name="Quail M.A."/>
            <person name="McQuillan J."/>
            <person name="Munro C.A."/>
            <person name="Pain A."/>
            <person name="Poulter R.T."/>
            <person name="Rajandream M.A."/>
            <person name="Renauld H."/>
            <person name="Spiering M.J."/>
            <person name="Tivey A."/>
            <person name="Gow N.A.R."/>
            <person name="Barrell B."/>
            <person name="Sullivan D.J."/>
            <person name="Berriman M."/>
        </authorList>
    </citation>
    <scope>NUCLEOTIDE SEQUENCE [LARGE SCALE GENOMIC DNA]</scope>
    <source>
        <strain evidence="7">CD36</strain>
        <strain evidence="8">CD36 / ATCC MYA-646 / CBS 7987 / NCPF 3949 / NRRL Y-17841</strain>
    </source>
</reference>
<dbReference type="RefSeq" id="XP_002417506.1">
    <property type="nucleotide sequence ID" value="XM_002417461.1"/>
</dbReference>